<dbReference type="GO" id="GO:0000976">
    <property type="term" value="F:transcription cis-regulatory region binding"/>
    <property type="evidence" value="ECO:0007669"/>
    <property type="project" value="TreeGrafter"/>
</dbReference>
<dbReference type="PANTHER" id="PTHR30146">
    <property type="entry name" value="LACI-RELATED TRANSCRIPTIONAL REPRESSOR"/>
    <property type="match status" value="1"/>
</dbReference>
<dbReference type="SMART" id="SM00354">
    <property type="entry name" value="HTH_LACI"/>
    <property type="match status" value="1"/>
</dbReference>
<dbReference type="InterPro" id="IPR000843">
    <property type="entry name" value="HTH_LacI"/>
</dbReference>
<comment type="caution">
    <text evidence="5">The sequence shown here is derived from an EMBL/GenBank/DDBJ whole genome shotgun (WGS) entry which is preliminary data.</text>
</comment>
<dbReference type="Gene3D" id="1.10.260.40">
    <property type="entry name" value="lambda repressor-like DNA-binding domains"/>
    <property type="match status" value="1"/>
</dbReference>
<dbReference type="Gene3D" id="3.40.50.2300">
    <property type="match status" value="2"/>
</dbReference>
<keyword evidence="3" id="KW-0804">Transcription</keyword>
<dbReference type="Pfam" id="PF13377">
    <property type="entry name" value="Peripla_BP_3"/>
    <property type="match status" value="1"/>
</dbReference>
<name>A0A4R2L4K3_9GAMM</name>
<evidence type="ECO:0000256" key="3">
    <source>
        <dbReference type="ARBA" id="ARBA00023163"/>
    </source>
</evidence>
<dbReference type="InterPro" id="IPR010982">
    <property type="entry name" value="Lambda_DNA-bd_dom_sf"/>
</dbReference>
<dbReference type="PANTHER" id="PTHR30146:SF33">
    <property type="entry name" value="TRANSCRIPTIONAL REGULATOR"/>
    <property type="match status" value="1"/>
</dbReference>
<dbReference type="CDD" id="cd01392">
    <property type="entry name" value="HTH_LacI"/>
    <property type="match status" value="1"/>
</dbReference>
<keyword evidence="2" id="KW-0238">DNA-binding</keyword>
<evidence type="ECO:0000313" key="6">
    <source>
        <dbReference type="Proteomes" id="UP000295765"/>
    </source>
</evidence>
<dbReference type="SUPFAM" id="SSF53822">
    <property type="entry name" value="Periplasmic binding protein-like I"/>
    <property type="match status" value="1"/>
</dbReference>
<dbReference type="RefSeq" id="WP_132541563.1">
    <property type="nucleotide sequence ID" value="NZ_SLWY01000008.1"/>
</dbReference>
<evidence type="ECO:0000259" key="4">
    <source>
        <dbReference type="PROSITE" id="PS50932"/>
    </source>
</evidence>
<dbReference type="InterPro" id="IPR028082">
    <property type="entry name" value="Peripla_BP_I"/>
</dbReference>
<dbReference type="InterPro" id="IPR046335">
    <property type="entry name" value="LacI/GalR-like_sensor"/>
</dbReference>
<dbReference type="OrthoDB" id="6619319at2"/>
<evidence type="ECO:0000313" key="5">
    <source>
        <dbReference type="EMBL" id="TCO81534.1"/>
    </source>
</evidence>
<keyword evidence="1" id="KW-0805">Transcription regulation</keyword>
<evidence type="ECO:0000256" key="1">
    <source>
        <dbReference type="ARBA" id="ARBA00023015"/>
    </source>
</evidence>
<dbReference type="PROSITE" id="PS50932">
    <property type="entry name" value="HTH_LACI_2"/>
    <property type="match status" value="1"/>
</dbReference>
<protein>
    <submittedName>
        <fullName evidence="5">LacI family transcriptional regulator</fullName>
    </submittedName>
</protein>
<dbReference type="GO" id="GO:0003700">
    <property type="term" value="F:DNA-binding transcription factor activity"/>
    <property type="evidence" value="ECO:0007669"/>
    <property type="project" value="TreeGrafter"/>
</dbReference>
<dbReference type="AlphaFoldDB" id="A0A4R2L4K3"/>
<dbReference type="CDD" id="cd01575">
    <property type="entry name" value="PBP1_GntR"/>
    <property type="match status" value="1"/>
</dbReference>
<dbReference type="EMBL" id="SLWY01000008">
    <property type="protein sequence ID" value="TCO81534.1"/>
    <property type="molecule type" value="Genomic_DNA"/>
</dbReference>
<evidence type="ECO:0000256" key="2">
    <source>
        <dbReference type="ARBA" id="ARBA00023125"/>
    </source>
</evidence>
<keyword evidence="6" id="KW-1185">Reference proteome</keyword>
<proteinExistence type="predicted"/>
<organism evidence="5 6">
    <name type="scientific">Plasticicumulans lactativorans</name>
    <dbReference type="NCBI Taxonomy" id="1133106"/>
    <lineage>
        <taxon>Bacteria</taxon>
        <taxon>Pseudomonadati</taxon>
        <taxon>Pseudomonadota</taxon>
        <taxon>Gammaproteobacteria</taxon>
        <taxon>Candidatus Competibacteraceae</taxon>
        <taxon>Plasticicumulans</taxon>
    </lineage>
</organism>
<dbReference type="Pfam" id="PF00356">
    <property type="entry name" value="LacI"/>
    <property type="match status" value="1"/>
</dbReference>
<dbReference type="Proteomes" id="UP000295765">
    <property type="component" value="Unassembled WGS sequence"/>
</dbReference>
<gene>
    <name evidence="5" type="ORF">EV699_108166</name>
</gene>
<feature type="domain" description="HTH lacI-type" evidence="4">
    <location>
        <begin position="13"/>
        <end position="67"/>
    </location>
</feature>
<dbReference type="PROSITE" id="PS00356">
    <property type="entry name" value="HTH_LACI_1"/>
    <property type="match status" value="1"/>
</dbReference>
<dbReference type="SUPFAM" id="SSF47413">
    <property type="entry name" value="lambda repressor-like DNA-binding domains"/>
    <property type="match status" value="1"/>
</dbReference>
<sequence>MSDPRHPRASGRATLSDVARHARVSAITVSRALNTPDKVSSELRERIEIAVRELGYVPDRSARALASRQSFTVAVLVPSLSNAVFVDTLRGISERLDPFGYQLLIGDTGYSAEVEERRLRAYLEHRPDGVLLTGQAQTEGARALLAHAGVPVVRMMDLSADGLCVGFSQIKAGYALTRHLLERGHRRIAYVAAQLDERVRLRGEGYRCAVREVGGDDPRLEVAVPDPSSVHLGGELLGRLLQQAPDCDAVFCCNDDLAWGAIFECQRRGIDVPGRLAIAGFNDLEMSACINPALTTIATPRHQIGVAAADLLLAAIAGEPPADGQRDLGFSLVVRQST</sequence>
<accession>A0A4R2L4K3</accession>
<reference evidence="5 6" key="1">
    <citation type="submission" date="2019-03" db="EMBL/GenBank/DDBJ databases">
        <title>Genomic Encyclopedia of Type Strains, Phase IV (KMG-IV): sequencing the most valuable type-strain genomes for metagenomic binning, comparative biology and taxonomic classification.</title>
        <authorList>
            <person name="Goeker M."/>
        </authorList>
    </citation>
    <scope>NUCLEOTIDE SEQUENCE [LARGE SCALE GENOMIC DNA]</scope>
    <source>
        <strain evidence="5 6">DSM 25287</strain>
    </source>
</reference>